<dbReference type="Pfam" id="PF00034">
    <property type="entry name" value="Cytochrom_C"/>
    <property type="match status" value="1"/>
</dbReference>
<dbReference type="PANTHER" id="PTHR35008:SF8">
    <property type="entry name" value="ALCOHOL DEHYDROGENASE CYTOCHROME C SUBUNIT"/>
    <property type="match status" value="1"/>
</dbReference>
<dbReference type="Gene3D" id="1.10.760.10">
    <property type="entry name" value="Cytochrome c-like domain"/>
    <property type="match status" value="1"/>
</dbReference>
<organism evidence="6 7">
    <name type="scientific">Maribacter chungangensis</name>
    <dbReference type="NCBI Taxonomy" id="1069117"/>
    <lineage>
        <taxon>Bacteria</taxon>
        <taxon>Pseudomonadati</taxon>
        <taxon>Bacteroidota</taxon>
        <taxon>Flavobacteriia</taxon>
        <taxon>Flavobacteriales</taxon>
        <taxon>Flavobacteriaceae</taxon>
        <taxon>Maribacter</taxon>
    </lineage>
</organism>
<evidence type="ECO:0000313" key="7">
    <source>
        <dbReference type="Proteomes" id="UP001597012"/>
    </source>
</evidence>
<name>A0ABW3B5E6_9FLAO</name>
<gene>
    <name evidence="6" type="ORF">ACFQZJ_13885</name>
</gene>
<protein>
    <submittedName>
        <fullName evidence="6">C-type cytochrome</fullName>
    </submittedName>
</protein>
<reference evidence="7" key="1">
    <citation type="journal article" date="2019" name="Int. J. Syst. Evol. Microbiol.">
        <title>The Global Catalogue of Microorganisms (GCM) 10K type strain sequencing project: providing services to taxonomists for standard genome sequencing and annotation.</title>
        <authorList>
            <consortium name="The Broad Institute Genomics Platform"/>
            <consortium name="The Broad Institute Genome Sequencing Center for Infectious Disease"/>
            <person name="Wu L."/>
            <person name="Ma J."/>
        </authorList>
    </citation>
    <scope>NUCLEOTIDE SEQUENCE [LARGE SCALE GENOMIC DNA]</scope>
    <source>
        <strain evidence="7">CCUG 61948</strain>
    </source>
</reference>
<dbReference type="SUPFAM" id="SSF46626">
    <property type="entry name" value="Cytochrome c"/>
    <property type="match status" value="1"/>
</dbReference>
<dbReference type="EMBL" id="JBHTHY010000012">
    <property type="protein sequence ID" value="MFD0798558.1"/>
    <property type="molecule type" value="Genomic_DNA"/>
</dbReference>
<dbReference type="RefSeq" id="WP_379935383.1">
    <property type="nucleotide sequence ID" value="NZ_JBHTHY010000012.1"/>
</dbReference>
<dbReference type="PROSITE" id="PS51007">
    <property type="entry name" value="CYTC"/>
    <property type="match status" value="1"/>
</dbReference>
<keyword evidence="7" id="KW-1185">Reference proteome</keyword>
<accession>A0ABW3B5E6</accession>
<dbReference type="InterPro" id="IPR009056">
    <property type="entry name" value="Cyt_c-like_dom"/>
</dbReference>
<keyword evidence="2 4" id="KW-0479">Metal-binding</keyword>
<dbReference type="InterPro" id="IPR036909">
    <property type="entry name" value="Cyt_c-like_dom_sf"/>
</dbReference>
<dbReference type="InterPro" id="IPR051459">
    <property type="entry name" value="Cytochrome_c-type_DH"/>
</dbReference>
<dbReference type="PANTHER" id="PTHR35008">
    <property type="entry name" value="BLL4482 PROTEIN-RELATED"/>
    <property type="match status" value="1"/>
</dbReference>
<evidence type="ECO:0000256" key="2">
    <source>
        <dbReference type="ARBA" id="ARBA00022723"/>
    </source>
</evidence>
<evidence type="ECO:0000256" key="4">
    <source>
        <dbReference type="PROSITE-ProRule" id="PRU00433"/>
    </source>
</evidence>
<dbReference type="Proteomes" id="UP001597012">
    <property type="component" value="Unassembled WGS sequence"/>
</dbReference>
<feature type="domain" description="Cytochrome c" evidence="5">
    <location>
        <begin position="27"/>
        <end position="115"/>
    </location>
</feature>
<evidence type="ECO:0000259" key="5">
    <source>
        <dbReference type="PROSITE" id="PS51007"/>
    </source>
</evidence>
<evidence type="ECO:0000256" key="3">
    <source>
        <dbReference type="ARBA" id="ARBA00023004"/>
    </source>
</evidence>
<proteinExistence type="predicted"/>
<evidence type="ECO:0000256" key="1">
    <source>
        <dbReference type="ARBA" id="ARBA00022617"/>
    </source>
</evidence>
<comment type="caution">
    <text evidence="6">The sequence shown here is derived from an EMBL/GenBank/DDBJ whole genome shotgun (WGS) entry which is preliminary data.</text>
</comment>
<evidence type="ECO:0000313" key="6">
    <source>
        <dbReference type="EMBL" id="MFD0798558.1"/>
    </source>
</evidence>
<keyword evidence="3 4" id="KW-0408">Iron</keyword>
<sequence>MKLFIFIYCCAVVFFSISLFQDAELKQRMERGKAVYNDFCISCHLPQGEGVPYTFPPLANSDYLMQNREKSIKAIKYGLQGEITVNGIKYNSSMAGLGLEDEEVADVMNYISNSWGNTSDAIVTTEEVAKIKK</sequence>
<keyword evidence="1 4" id="KW-0349">Heme</keyword>